<dbReference type="Proteomes" id="UP001430149">
    <property type="component" value="Unassembled WGS sequence"/>
</dbReference>
<dbReference type="EMBL" id="JADIKE010000035">
    <property type="protein sequence ID" value="MBM7125686.1"/>
    <property type="molecule type" value="Genomic_DNA"/>
</dbReference>
<keyword evidence="1" id="KW-1133">Transmembrane helix</keyword>
<dbReference type="RefSeq" id="WP_204681302.1">
    <property type="nucleotide sequence ID" value="NZ_BSNR01000001.1"/>
</dbReference>
<protein>
    <submittedName>
        <fullName evidence="2">Uncharacterized protein</fullName>
    </submittedName>
</protein>
<reference evidence="2" key="1">
    <citation type="submission" date="2020-10" db="EMBL/GenBank/DDBJ databases">
        <title>Phylogeny of dyella-like bacteria.</title>
        <authorList>
            <person name="Fu J."/>
        </authorList>
    </citation>
    <scope>NUCLEOTIDE SEQUENCE</scope>
    <source>
        <strain evidence="2">DHOC52</strain>
    </source>
</reference>
<gene>
    <name evidence="2" type="ORF">ISP19_09870</name>
</gene>
<feature type="transmembrane region" description="Helical" evidence="1">
    <location>
        <begin position="6"/>
        <end position="21"/>
    </location>
</feature>
<keyword evidence="1" id="KW-0472">Membrane</keyword>
<comment type="caution">
    <text evidence="2">The sequence shown here is derived from an EMBL/GenBank/DDBJ whole genome shotgun (WGS) entry which is preliminary data.</text>
</comment>
<evidence type="ECO:0000256" key="1">
    <source>
        <dbReference type="SAM" id="Phobius"/>
    </source>
</evidence>
<accession>A0ABS2K3F5</accession>
<organism evidence="2 3">
    <name type="scientific">Dyella flava</name>
    <dbReference type="NCBI Taxonomy" id="1920170"/>
    <lineage>
        <taxon>Bacteria</taxon>
        <taxon>Pseudomonadati</taxon>
        <taxon>Pseudomonadota</taxon>
        <taxon>Gammaproteobacteria</taxon>
        <taxon>Lysobacterales</taxon>
        <taxon>Rhodanobacteraceae</taxon>
        <taxon>Dyella</taxon>
    </lineage>
</organism>
<proteinExistence type="predicted"/>
<feature type="transmembrane region" description="Helical" evidence="1">
    <location>
        <begin position="57"/>
        <end position="79"/>
    </location>
</feature>
<keyword evidence="3" id="KW-1185">Reference proteome</keyword>
<keyword evidence="1" id="KW-0812">Transmembrane</keyword>
<name>A0ABS2K3F5_9GAMM</name>
<sequence>MVIVCAFLLSVLGAVLLYLSHEQQRLLRRPLPFGARMAGTVIVFASVWIWWAASGVAAGIAGTLTSLMLAWVALPYLAWWRDRRAVAARAQKR</sequence>
<feature type="transmembrane region" description="Helical" evidence="1">
    <location>
        <begin position="33"/>
        <end position="51"/>
    </location>
</feature>
<evidence type="ECO:0000313" key="2">
    <source>
        <dbReference type="EMBL" id="MBM7125686.1"/>
    </source>
</evidence>
<evidence type="ECO:0000313" key="3">
    <source>
        <dbReference type="Proteomes" id="UP001430149"/>
    </source>
</evidence>